<accession>A0A0K6S6Q3</accession>
<dbReference type="EMBL" id="CDMZ01000410">
    <property type="protein sequence ID" value="CUC09229.1"/>
    <property type="molecule type" value="Genomic_DNA"/>
</dbReference>
<dbReference type="Pfam" id="PF00702">
    <property type="entry name" value="Hydrolase"/>
    <property type="match status" value="1"/>
</dbReference>
<name>A0A0K6S6Q3_9ALVE</name>
<dbReference type="VEuPathDB" id="CryptoDB:Cvel_17287"/>
<evidence type="ECO:0000313" key="5">
    <source>
        <dbReference type="EMBL" id="CUC09229.1"/>
    </source>
</evidence>
<dbReference type="Gene3D" id="3.40.50.1000">
    <property type="entry name" value="HAD superfamily/HAD-like"/>
    <property type="match status" value="1"/>
</dbReference>
<gene>
    <name evidence="5" type="ORF">Cvel_17287.t1</name>
</gene>
<dbReference type="NCBIfam" id="TIGR01691">
    <property type="entry name" value="enolase-ppase"/>
    <property type="match status" value="1"/>
</dbReference>
<evidence type="ECO:0000256" key="2">
    <source>
        <dbReference type="ARBA" id="ARBA00022801"/>
    </source>
</evidence>
<dbReference type="AlphaFoldDB" id="A0A0K6S6Q3"/>
<dbReference type="SUPFAM" id="SSF56784">
    <property type="entry name" value="HAD-like"/>
    <property type="match status" value="1"/>
</dbReference>
<organism evidence="5">
    <name type="scientific">Chromera velia CCMP2878</name>
    <dbReference type="NCBI Taxonomy" id="1169474"/>
    <lineage>
        <taxon>Eukaryota</taxon>
        <taxon>Sar</taxon>
        <taxon>Alveolata</taxon>
        <taxon>Colpodellida</taxon>
        <taxon>Chromeraceae</taxon>
        <taxon>Chromera</taxon>
    </lineage>
</organism>
<dbReference type="InterPro" id="IPR023943">
    <property type="entry name" value="Enolase-ppase_E1"/>
</dbReference>
<dbReference type="GO" id="GO:0043874">
    <property type="term" value="F:acireductone synthase activity"/>
    <property type="evidence" value="ECO:0007669"/>
    <property type="project" value="InterPro"/>
</dbReference>
<dbReference type="GO" id="GO:0019509">
    <property type="term" value="P:L-methionine salvage from methylthioadenosine"/>
    <property type="evidence" value="ECO:0007669"/>
    <property type="project" value="InterPro"/>
</dbReference>
<sequence length="354" mass="38880">MKCRVLALFGFSVSIDPSLWKRPLLSPNRSAVSLTMTSEEKPLARPLVEADTAEDESKAIKVHKKSEDGHEKEVEKETSIVRVKDCSAIVVDIEGTTTSISFVAETLFPYAKEKVEAFISETFDTPETKEDIRALSKLRAEDVEQNLSPPPFPSLPEEGDGKSLAPEAKAEVVQGVAAYVKWLIGADRKVSPLKSLQGRIWETGYKKGDLVGHVYEEVPGRLKTWITQPVGKPADDSEKDKALVKLYVYSSGSVLAQKLLFGHTSHGDLLPLFSGHFDTKHPGSKLEWKSYETIAKDVGLPPSRIVFLTDNINEAKAAVECGMQVVVSIRPGTAELPEGHGFPCVHSFDQVLLE</sequence>
<keyword evidence="2" id="KW-0378">Hydrolase</keyword>
<dbReference type="CDD" id="cd01629">
    <property type="entry name" value="HAD_EP"/>
    <property type="match status" value="1"/>
</dbReference>
<dbReference type="PhylomeDB" id="A0A0K6S6Q3"/>
<dbReference type="PANTHER" id="PTHR20371:SF1">
    <property type="entry name" value="ENOLASE-PHOSPHATASE E1"/>
    <property type="match status" value="1"/>
</dbReference>
<protein>
    <recommendedName>
        <fullName evidence="6">Enolase-phosphatase E1</fullName>
    </recommendedName>
</protein>
<evidence type="ECO:0000256" key="3">
    <source>
        <dbReference type="ARBA" id="ARBA00023167"/>
    </source>
</evidence>
<feature type="region of interest" description="Disordered" evidence="4">
    <location>
        <begin position="49"/>
        <end position="77"/>
    </location>
</feature>
<dbReference type="SFLD" id="SFLDS00003">
    <property type="entry name" value="Haloacid_Dehalogenase"/>
    <property type="match status" value="1"/>
</dbReference>
<evidence type="ECO:0000256" key="1">
    <source>
        <dbReference type="ARBA" id="ARBA00022605"/>
    </source>
</evidence>
<dbReference type="InterPro" id="IPR023214">
    <property type="entry name" value="HAD_sf"/>
</dbReference>
<reference evidence="5" key="1">
    <citation type="submission" date="2014-11" db="EMBL/GenBank/DDBJ databases">
        <title>Molecular phylogeny of cliff fern family Woodsiaceae with morphological implications.</title>
        <authorList>
            <person name="Shao Y.-Z."/>
            <person name="Wei R."/>
            <person name="Zhang X.-C."/>
        </authorList>
    </citation>
    <scope>NUCLEOTIDE SEQUENCE</scope>
</reference>
<keyword evidence="3" id="KW-0486">Methionine biosynthesis</keyword>
<dbReference type="Gene3D" id="1.10.720.60">
    <property type="match status" value="1"/>
</dbReference>
<dbReference type="SFLD" id="SFLDG01133">
    <property type="entry name" value="C1.5.4:_Enolase-phosphatase_Li"/>
    <property type="match status" value="1"/>
</dbReference>
<dbReference type="PANTHER" id="PTHR20371">
    <property type="entry name" value="ENOLASE-PHOSPHATASE E1"/>
    <property type="match status" value="1"/>
</dbReference>
<proteinExistence type="predicted"/>
<keyword evidence="1" id="KW-0028">Amino-acid biosynthesis</keyword>
<feature type="compositionally biased region" description="Basic and acidic residues" evidence="4">
    <location>
        <begin position="55"/>
        <end position="77"/>
    </location>
</feature>
<dbReference type="InterPro" id="IPR036412">
    <property type="entry name" value="HAD-like_sf"/>
</dbReference>
<dbReference type="SFLD" id="SFLDG01129">
    <property type="entry name" value="C1.5:_HAD__Beta-PGM__Phosphata"/>
    <property type="match status" value="1"/>
</dbReference>
<dbReference type="GO" id="GO:0000287">
    <property type="term" value="F:magnesium ion binding"/>
    <property type="evidence" value="ECO:0007669"/>
    <property type="project" value="InterPro"/>
</dbReference>
<evidence type="ECO:0008006" key="6">
    <source>
        <dbReference type="Google" id="ProtNLM"/>
    </source>
</evidence>
<evidence type="ECO:0000256" key="4">
    <source>
        <dbReference type="SAM" id="MobiDB-lite"/>
    </source>
</evidence>